<dbReference type="GO" id="GO:0004553">
    <property type="term" value="F:hydrolase activity, hydrolyzing O-glycosyl compounds"/>
    <property type="evidence" value="ECO:0007669"/>
    <property type="project" value="InterPro"/>
</dbReference>
<evidence type="ECO:0000313" key="3">
    <source>
        <dbReference type="EMBL" id="KAF2428273.1"/>
    </source>
</evidence>
<dbReference type="Gene3D" id="2.60.120.200">
    <property type="match status" value="1"/>
</dbReference>
<organism evidence="3 4">
    <name type="scientific">Tothia fuscella</name>
    <dbReference type="NCBI Taxonomy" id="1048955"/>
    <lineage>
        <taxon>Eukaryota</taxon>
        <taxon>Fungi</taxon>
        <taxon>Dikarya</taxon>
        <taxon>Ascomycota</taxon>
        <taxon>Pezizomycotina</taxon>
        <taxon>Dothideomycetes</taxon>
        <taxon>Pleosporomycetidae</taxon>
        <taxon>Venturiales</taxon>
        <taxon>Cylindrosympodiaceae</taxon>
        <taxon>Tothia</taxon>
    </lineage>
</organism>
<dbReference type="AlphaFoldDB" id="A0A9P4NNK8"/>
<dbReference type="SUPFAM" id="SSF49899">
    <property type="entry name" value="Concanavalin A-like lectins/glucanases"/>
    <property type="match status" value="1"/>
</dbReference>
<feature type="domain" description="GH16" evidence="2">
    <location>
        <begin position="34"/>
        <end position="291"/>
    </location>
</feature>
<feature type="chain" id="PRO_5040292941" description="GH16 domain-containing protein" evidence="1">
    <location>
        <begin position="25"/>
        <end position="326"/>
    </location>
</feature>
<reference evidence="3" key="1">
    <citation type="journal article" date="2020" name="Stud. Mycol.">
        <title>101 Dothideomycetes genomes: a test case for predicting lifestyles and emergence of pathogens.</title>
        <authorList>
            <person name="Haridas S."/>
            <person name="Albert R."/>
            <person name="Binder M."/>
            <person name="Bloem J."/>
            <person name="Labutti K."/>
            <person name="Salamov A."/>
            <person name="Andreopoulos B."/>
            <person name="Baker S."/>
            <person name="Barry K."/>
            <person name="Bills G."/>
            <person name="Bluhm B."/>
            <person name="Cannon C."/>
            <person name="Castanera R."/>
            <person name="Culley D."/>
            <person name="Daum C."/>
            <person name="Ezra D."/>
            <person name="Gonzalez J."/>
            <person name="Henrissat B."/>
            <person name="Kuo A."/>
            <person name="Liang C."/>
            <person name="Lipzen A."/>
            <person name="Lutzoni F."/>
            <person name="Magnuson J."/>
            <person name="Mondo S."/>
            <person name="Nolan M."/>
            <person name="Ohm R."/>
            <person name="Pangilinan J."/>
            <person name="Park H.-J."/>
            <person name="Ramirez L."/>
            <person name="Alfaro M."/>
            <person name="Sun H."/>
            <person name="Tritt A."/>
            <person name="Yoshinaga Y."/>
            <person name="Zwiers L.-H."/>
            <person name="Turgeon B."/>
            <person name="Goodwin S."/>
            <person name="Spatafora J."/>
            <person name="Crous P."/>
            <person name="Grigoriev I."/>
        </authorList>
    </citation>
    <scope>NUCLEOTIDE SEQUENCE</scope>
    <source>
        <strain evidence="3">CBS 130266</strain>
    </source>
</reference>
<keyword evidence="1" id="KW-0732">Signal</keyword>
<proteinExistence type="predicted"/>
<evidence type="ECO:0000259" key="2">
    <source>
        <dbReference type="PROSITE" id="PS51762"/>
    </source>
</evidence>
<dbReference type="PROSITE" id="PS51762">
    <property type="entry name" value="GH16_2"/>
    <property type="match status" value="1"/>
</dbReference>
<comment type="caution">
    <text evidence="3">The sequence shown here is derived from an EMBL/GenBank/DDBJ whole genome shotgun (WGS) entry which is preliminary data.</text>
</comment>
<sequence>MAIPSYFLILATILFSNVSLSVRAWVLQDTIDVNTWQQLMRVDTHATNSEYVNYLSKDDALAQGLIKNQNGKLRLDVDSNTWVDSSIPTPANGGPGGRKSVRLQTNKQYNAGTLIIGDFDHIPVNKCGVWPSFWLVGPTWPIDGEIDIIEGVNEMPQNQITIHSKPGCAPAKGPEGETGARTGRNDCGENNGDIGCGVFNTSPAGWGAGFNQAGGGVYAMLWTNDTIKVWHWTAGTSPLNARSAQPRPEGWGPPVANWVGCQFQNFFGKMNLIVNTAFCGNWAAADAVWKTGSCASKGQCQDWVAWNPNEFKEAYWLINSIKVFSQ</sequence>
<dbReference type="InterPro" id="IPR000757">
    <property type="entry name" value="Beta-glucanase-like"/>
</dbReference>
<dbReference type="InterPro" id="IPR050546">
    <property type="entry name" value="Glycosyl_Hydrlase_16"/>
</dbReference>
<accession>A0A9P4NNK8</accession>
<dbReference type="PANTHER" id="PTHR10963:SF24">
    <property type="entry name" value="GLYCOSIDASE C21B10.07-RELATED"/>
    <property type="match status" value="1"/>
</dbReference>
<evidence type="ECO:0000313" key="4">
    <source>
        <dbReference type="Proteomes" id="UP000800235"/>
    </source>
</evidence>
<dbReference type="Proteomes" id="UP000800235">
    <property type="component" value="Unassembled WGS sequence"/>
</dbReference>
<keyword evidence="4" id="KW-1185">Reference proteome</keyword>
<dbReference type="EMBL" id="MU007055">
    <property type="protein sequence ID" value="KAF2428273.1"/>
    <property type="molecule type" value="Genomic_DNA"/>
</dbReference>
<gene>
    <name evidence="3" type="ORF">EJ08DRAFT_699133</name>
</gene>
<dbReference type="InterPro" id="IPR013320">
    <property type="entry name" value="ConA-like_dom_sf"/>
</dbReference>
<dbReference type="Pfam" id="PF26113">
    <property type="entry name" value="GH16_XgeA"/>
    <property type="match status" value="1"/>
</dbReference>
<protein>
    <recommendedName>
        <fullName evidence="2">GH16 domain-containing protein</fullName>
    </recommendedName>
</protein>
<dbReference type="GO" id="GO:0009251">
    <property type="term" value="P:glucan catabolic process"/>
    <property type="evidence" value="ECO:0007669"/>
    <property type="project" value="TreeGrafter"/>
</dbReference>
<evidence type="ECO:0000256" key="1">
    <source>
        <dbReference type="SAM" id="SignalP"/>
    </source>
</evidence>
<name>A0A9P4NNK8_9PEZI</name>
<feature type="signal peptide" evidence="1">
    <location>
        <begin position="1"/>
        <end position="24"/>
    </location>
</feature>
<dbReference type="PANTHER" id="PTHR10963">
    <property type="entry name" value="GLYCOSYL HYDROLASE-RELATED"/>
    <property type="match status" value="1"/>
</dbReference>
<dbReference type="OrthoDB" id="192832at2759"/>